<dbReference type="HAMAP" id="MF_01330">
    <property type="entry name" value="Ycf2"/>
    <property type="match status" value="1"/>
</dbReference>
<evidence type="ECO:0000256" key="7">
    <source>
        <dbReference type="SAM" id="Phobius"/>
    </source>
</evidence>
<comment type="function">
    <text evidence="1 6">Probable ATPase of unknown function. Its presence in a non-photosynthetic plant (Epifagus virginiana) and experiments in tobacco indicate that it has an essential function which is probably not related to photosynthesis.</text>
</comment>
<geneLocation type="chloroplast" evidence="9"/>
<dbReference type="EMBL" id="MT354753">
    <property type="protein sequence ID" value="QKG04521.1"/>
    <property type="molecule type" value="Genomic_DNA"/>
</dbReference>
<reference evidence="9" key="1">
    <citation type="submission" date="2020-04" db="EMBL/GenBank/DDBJ databases">
        <title>Comparing eight complete plastid genomes from three families of Amblystegiaceae, Calliergonaceaea and Hypnaceae mosses.</title>
        <authorList>
            <person name="Sheng W."/>
        </authorList>
    </citation>
    <scope>NUCLEOTIDE SEQUENCE</scope>
</reference>
<gene>
    <name evidence="6 9" type="primary">ycf2</name>
</gene>
<evidence type="ECO:0000313" key="9">
    <source>
        <dbReference type="EMBL" id="QKG04521.1"/>
    </source>
</evidence>
<sequence>MKQELSKNKYLYRRLKLEEIKNPQYFFEIWTESNLVKFLIRLFFNKENFIKIFDFRIIISLILRDLNSSKTNKSSILNTFLLLLLSIFLYRLSNKAIIDKKYLNLFKIVSGHINYYKYKEKDLKETFNKKKISTLTPQSLSKNFDLKKKKKYSIIKANLKKKLYVIPEYNENLIKNSEWWKFWIIKEILPSWKISSNSIKKIENLLKKKNTNDLKDFFKFYITNILCQNYNWEKKFNSIFFENLEKNKKLRSSKNEKILEDTLVIKIFSAFCEKLIFEIENPLKLNSFNSIIKFDNTNYNTKSFFSIPIYNKKKINPEQFYLVKRNIIQNLKFWGEADPIIAKSYILIKQKRWSFFNNYTEFYIWQLYKKSLFKYKNDLNKVNINKKKLNIRLFKSKFLYSEKKNLKLDKSLSEISYQISKYILYKLKNSNKLINNYKLIDQKFKLKKGEKLKIKKSLNLVKTSFAESNKNFLKSLLDTKTLNNKNGKQNITSTIWDIFFFNQNKKNIIKSNLFFSPSFKNYLILWIKNLFIENKKYTANTFFFKNKQILKWNSKLFSNILSIDELSIAFSTTKKYKNKFRVVKKKKNKFFRHFIKSDNSRLILLWKIKKNHKIFNNFIFLDYAYKIILKKNNNIKKLVLLLNSKSSKNIFYLLWFFIHKYINIADYNENIKYNKSVLFQIKYFINLAIFLDKLNLLIIKYNLFYIKTIYYNLNYQNIENSKLEKNFLITKITYKEKKQENKALIKKDLKKKVKIYNIISKIYTKFTNDYQLISNNFYKNSINFFKNLFLINKLFYYRKKINLEKITKTIIDKKLLNWKKKGKNYFYFNNIKKNRYIYYNFNQYIIIDEKNKNKEIFKYFIEKQKNLLSLSNKILSNKINFINSQNLVTKWSNKLNKKTIYIFYKTFISIFHKNFNKISKLFIYSQKTLNIKKKNNFQKIILNRKLLLEQITFNIYYKLNTYFYFDKILITNFLINYFNKNNNKVCTKVFNSIFFYPIWQNEKTYFNSIKISNEILLKSQFFTTDTLKLLNFLYYYNLSYKKNLTFYLKKNKKNNLTYTQLIKSIAIEKKILSNNQLTFFYKKLNKNSNIELQLYKTFLSKNLKFFNYPKLVFLYKFDLDKLLNSLVKFNLIFNKKIINLKTINLDKKQHIRNTLKPKNNAHKAHKINYFENYLLSEFFIKIKNENNQIINWTNKLFIIKYNSKTNLIDIILNNNTNNRNWNYEKNNNILSSFSKNSIKLIPQTKIHQILKKSTFFIKWTLFENYIPWFFTLKWWKYFKNIVLNLLSELLLNINDQFNYILPTTLQNKKKRLEYLLKNLLFNLKNKIIGNSFEIWNLRLLKQVNKQYNNQQIIWPSFYLNLVSKSNKQHIATISFIIFSYFIFQKYFSSLLGSDYFELWRYFEIIQYLIDSSRGRYLDNLIHNNSIQFIKSENLLMHFFRNLKHYIKNAKFYLFEKKKRNKLLINNKGLDLSRRERKLLVQSLITDKSIEQYRSRFTSNNSSISFQIGNSIVKQYKLKNYLENLTENYQKNLVNYPFYQFYLAENLIFLSWWQKSTSLDIPWQSNTLKSTLYKKPIPLELRLFSSKGILLVGSLESGRSYLIKNIAANSFVPLIKISINKLLYNKPDIITESWMNILMESLRRLNLILELAKKLSPCIVWMQNIHELNVNRSTQNVESDPTFLLGIFLKYFQTGFNKKNTNNIVIIGSTHVPKNVDPALISPNRLDQLINIRMFNILQRKKKISILLNSKHSQYFYSKNKKSCINEFGYRTIGYNARDLAGLINEILLISIVQNRSIIEKKAIKLAFHRQALGSTYINNKIIFTQNCSILFYKVGKLLVQNFFIKNSSRNPLYFGNDLWKKKFYYLSKWYLEPSIFDSTIKEFTILPHILGCLAGLAARDSWFILENKPDNLISLDKYAENDFYLACNILESLLIEFSWLEIFERKNTNKKKNFNFQFQPKNPLHMIKKGLFSRINQNAKNTLLNKSINEIIPYKKELFQLTSNITWAPKLSRLNFIRSNLFNWINRPNEFKITYNFDFSKKKEKKEFNGSPRNSQFFEIIQHKTKEQLPYERVLSRIRRRNVQELEFQLEDILLEEQFVILGFSRLFTEYRMESRLSSKPMLFIGGRFLWDPTGLLFRNHHFIFSRQNLFIDEEMLRRLYVTYGARREREKSRSSKKIKQFFLHRGYGRDSINDFSINWWNKLPFIEKNNVETFKRIEGIGVQLKRPQVFTPVYLYQRWLIENPLENMSRFELLNNQQRWLKINNLLFNDSFIYYTLLEIYQYLLKFFILHQILLNEMTKILFRNKWLFQNEIEYFINRIDKIN</sequence>
<accession>A0A6M8P0D1</accession>
<keyword evidence="9" id="KW-0150">Chloroplast</keyword>
<keyword evidence="7" id="KW-0812">Transmembrane</keyword>
<dbReference type="Gene3D" id="3.40.50.300">
    <property type="entry name" value="P-loop containing nucleotide triphosphate hydrolases"/>
    <property type="match status" value="1"/>
</dbReference>
<dbReference type="InterPro" id="IPR003959">
    <property type="entry name" value="ATPase_AAA_core"/>
</dbReference>
<dbReference type="GO" id="GO:0009570">
    <property type="term" value="C:chloroplast stroma"/>
    <property type="evidence" value="ECO:0007669"/>
    <property type="project" value="UniProtKB-SubCell"/>
</dbReference>
<dbReference type="Pfam" id="PF00004">
    <property type="entry name" value="AAA"/>
    <property type="match status" value="1"/>
</dbReference>
<organism evidence="9">
    <name type="scientific">Sarmentypnum sarmentosum</name>
    <dbReference type="NCBI Taxonomy" id="294397"/>
    <lineage>
        <taxon>Eukaryota</taxon>
        <taxon>Viridiplantae</taxon>
        <taxon>Streptophyta</taxon>
        <taxon>Embryophyta</taxon>
        <taxon>Bryophyta</taxon>
        <taxon>Bryophytina</taxon>
        <taxon>Bryopsida</taxon>
        <taxon>Bryidae</taxon>
        <taxon>Hypnanae</taxon>
        <taxon>Hypnales</taxon>
        <taxon>Amblystegiaceae</taxon>
        <taxon>Sarmentypnum</taxon>
    </lineage>
</organism>
<dbReference type="CDD" id="cd19505">
    <property type="entry name" value="RecA-like_Ycf2"/>
    <property type="match status" value="1"/>
</dbReference>
<feature type="domain" description="ATPase AAA-type core" evidence="8">
    <location>
        <begin position="1588"/>
        <end position="1732"/>
    </location>
</feature>
<feature type="binding site" evidence="6">
    <location>
        <begin position="1592"/>
        <end position="1599"/>
    </location>
    <ligand>
        <name>ATP</name>
        <dbReference type="ChEBI" id="CHEBI:30616"/>
    </ligand>
</feature>
<name>A0A6M8P0D1_9BRYO</name>
<evidence type="ECO:0000256" key="2">
    <source>
        <dbReference type="ARBA" id="ARBA00009361"/>
    </source>
</evidence>
<protein>
    <recommendedName>
        <fullName evidence="6">Protein Ycf2</fullName>
    </recommendedName>
</protein>
<evidence type="ECO:0000256" key="1">
    <source>
        <dbReference type="ARBA" id="ARBA00002329"/>
    </source>
</evidence>
<comment type="subcellular location">
    <subcellularLocation>
        <location evidence="6">Plastid</location>
        <location evidence="6">Chloroplast stroma</location>
    </subcellularLocation>
</comment>
<keyword evidence="3 9" id="KW-0934">Plastid</keyword>
<dbReference type="InterPro" id="IPR027417">
    <property type="entry name" value="P-loop_NTPase"/>
</dbReference>
<evidence type="ECO:0000256" key="3">
    <source>
        <dbReference type="ARBA" id="ARBA00022640"/>
    </source>
</evidence>
<dbReference type="GO" id="GO:0016887">
    <property type="term" value="F:ATP hydrolysis activity"/>
    <property type="evidence" value="ECO:0007669"/>
    <property type="project" value="InterPro"/>
</dbReference>
<dbReference type="PANTHER" id="PTHR33078:SF100">
    <property type="entry name" value="PROTEIN YCF2"/>
    <property type="match status" value="1"/>
</dbReference>
<dbReference type="InterPro" id="IPR008543">
    <property type="entry name" value="Uncharacterised_Ycf2"/>
</dbReference>
<keyword evidence="5 6" id="KW-0067">ATP-binding</keyword>
<comment type="similarity">
    <text evidence="2 6">Belongs to the Ycf2 family.</text>
</comment>
<feature type="transmembrane region" description="Helical" evidence="7">
    <location>
        <begin position="76"/>
        <end position="93"/>
    </location>
</feature>
<evidence type="ECO:0000256" key="6">
    <source>
        <dbReference type="HAMAP-Rule" id="MF_01330"/>
    </source>
</evidence>
<dbReference type="SUPFAM" id="SSF52540">
    <property type="entry name" value="P-loop containing nucleoside triphosphate hydrolases"/>
    <property type="match status" value="1"/>
</dbReference>
<proteinExistence type="inferred from homology"/>
<dbReference type="Gene3D" id="1.10.8.60">
    <property type="match status" value="1"/>
</dbReference>
<dbReference type="GeneID" id="55758296"/>
<evidence type="ECO:0000259" key="8">
    <source>
        <dbReference type="Pfam" id="PF00004"/>
    </source>
</evidence>
<dbReference type="PANTHER" id="PTHR33078">
    <property type="entry name" value="PROTEIN YCF2-RELATED"/>
    <property type="match status" value="1"/>
</dbReference>
<keyword evidence="7" id="KW-0472">Membrane</keyword>
<evidence type="ECO:0000256" key="4">
    <source>
        <dbReference type="ARBA" id="ARBA00022741"/>
    </source>
</evidence>
<keyword evidence="7" id="KW-1133">Transmembrane helix</keyword>
<keyword evidence="4 6" id="KW-0547">Nucleotide-binding</keyword>
<dbReference type="RefSeq" id="YP_009867341.1">
    <property type="nucleotide sequence ID" value="NC_049071.1"/>
</dbReference>
<evidence type="ECO:0000256" key="5">
    <source>
        <dbReference type="ARBA" id="ARBA00022840"/>
    </source>
</evidence>
<dbReference type="GO" id="GO:0005524">
    <property type="term" value="F:ATP binding"/>
    <property type="evidence" value="ECO:0007669"/>
    <property type="project" value="UniProtKB-KW"/>
</dbReference>